<dbReference type="EMBL" id="PDKT01000002">
    <property type="protein sequence ID" value="PPI88005.1"/>
    <property type="molecule type" value="Genomic_DNA"/>
</dbReference>
<dbReference type="PIRSF" id="PIRSF002094">
    <property type="entry name" value="OMP26_Skp"/>
    <property type="match status" value="1"/>
</dbReference>
<evidence type="ECO:0000256" key="3">
    <source>
        <dbReference type="PIRNR" id="PIRNR002094"/>
    </source>
</evidence>
<protein>
    <recommendedName>
        <fullName evidence="1">Chaperone protein Skp</fullName>
    </recommendedName>
</protein>
<dbReference type="AlphaFoldDB" id="A0A2P5T098"/>
<dbReference type="GO" id="GO:0051082">
    <property type="term" value="F:unfolded protein binding"/>
    <property type="evidence" value="ECO:0007669"/>
    <property type="project" value="InterPro"/>
</dbReference>
<dbReference type="SUPFAM" id="SSF111384">
    <property type="entry name" value="OmpH-like"/>
    <property type="match status" value="1"/>
</dbReference>
<organism evidence="4 5">
    <name type="scientific">Candidatus Pantoea edessiphila</name>
    <dbReference type="NCBI Taxonomy" id="2044610"/>
    <lineage>
        <taxon>Bacteria</taxon>
        <taxon>Pseudomonadati</taxon>
        <taxon>Pseudomonadota</taxon>
        <taxon>Gammaproteobacteria</taxon>
        <taxon>Enterobacterales</taxon>
        <taxon>Erwiniaceae</taxon>
        <taxon>Pantoea</taxon>
    </lineage>
</organism>
<dbReference type="GO" id="GO:0005829">
    <property type="term" value="C:cytosol"/>
    <property type="evidence" value="ECO:0007669"/>
    <property type="project" value="TreeGrafter"/>
</dbReference>
<comment type="similarity">
    <text evidence="3">Belongs to the skp family.</text>
</comment>
<dbReference type="SMART" id="SM00935">
    <property type="entry name" value="OmpH"/>
    <property type="match status" value="1"/>
</dbReference>
<evidence type="ECO:0000313" key="4">
    <source>
        <dbReference type="EMBL" id="PPI88005.1"/>
    </source>
</evidence>
<dbReference type="Pfam" id="PF03938">
    <property type="entry name" value="OmpH"/>
    <property type="match status" value="1"/>
</dbReference>
<dbReference type="OrthoDB" id="7061584at2"/>
<dbReference type="RefSeq" id="WP_136131033.1">
    <property type="nucleotide sequence ID" value="NZ_PDKT01000002.1"/>
</dbReference>
<dbReference type="PANTHER" id="PTHR35089:SF1">
    <property type="entry name" value="CHAPERONE PROTEIN SKP"/>
    <property type="match status" value="1"/>
</dbReference>
<dbReference type="Gene3D" id="3.30.910.20">
    <property type="entry name" value="Skp domain"/>
    <property type="match status" value="1"/>
</dbReference>
<name>A0A2P5T098_9GAMM</name>
<dbReference type="PANTHER" id="PTHR35089">
    <property type="entry name" value="CHAPERONE PROTEIN SKP"/>
    <property type="match status" value="1"/>
</dbReference>
<dbReference type="InterPro" id="IPR024930">
    <property type="entry name" value="Skp_dom_sf"/>
</dbReference>
<evidence type="ECO:0000313" key="5">
    <source>
        <dbReference type="Proteomes" id="UP000296153"/>
    </source>
</evidence>
<evidence type="ECO:0000256" key="1">
    <source>
        <dbReference type="ARBA" id="ARBA00018026"/>
    </source>
</evidence>
<dbReference type="GO" id="GO:0050821">
    <property type="term" value="P:protein stabilization"/>
    <property type="evidence" value="ECO:0007669"/>
    <property type="project" value="TreeGrafter"/>
</dbReference>
<evidence type="ECO:0000256" key="2">
    <source>
        <dbReference type="ARBA" id="ARBA00022729"/>
    </source>
</evidence>
<proteinExistence type="inferred from homology"/>
<dbReference type="InterPro" id="IPR005632">
    <property type="entry name" value="Chaperone_Skp"/>
</dbReference>
<reference evidence="4 5" key="1">
    <citation type="journal article" date="2018" name="Genome Biol. Evol.">
        <title>Cladogenesis and Genomic Streamlining in Extracellular Endosymbionts of Tropical Stink Bugs.</title>
        <authorList>
            <person name="Otero-Bravo A."/>
            <person name="Goffredi S."/>
            <person name="Sabree Z.L."/>
        </authorList>
    </citation>
    <scope>NUCLEOTIDE SEQUENCE [LARGE SCALE GENOMIC DNA]</scope>
    <source>
        <strain evidence="4 5">SoEE</strain>
    </source>
</reference>
<gene>
    <name evidence="4" type="ORF">CRV12_02210</name>
</gene>
<accession>A0A2P5T098</accession>
<dbReference type="Proteomes" id="UP000296153">
    <property type="component" value="Unassembled WGS sequence"/>
</dbReference>
<sequence length="165" mass="19646">MKQFLYLVCLMIISIFSNYLQASDRIAVINLYDILQKLPEKNNLIKKIDNEFKTRANALKLQENKLRDKIKTFNRDKSIMKLTEKKHLENDINKQQNLFSAKSQVFERDKRRRQVEERNKILIKIQKAIKKVAKIHNYNIVIDSKAITYMSHIKNITKEVLKNVN</sequence>
<keyword evidence="2" id="KW-0732">Signal</keyword>
<comment type="caution">
    <text evidence="4">The sequence shown here is derived from an EMBL/GenBank/DDBJ whole genome shotgun (WGS) entry which is preliminary data.</text>
</comment>